<dbReference type="EMBL" id="BPLR01013440">
    <property type="protein sequence ID" value="GIY61209.1"/>
    <property type="molecule type" value="Genomic_DNA"/>
</dbReference>
<comment type="caution">
    <text evidence="1">The sequence shown here is derived from an EMBL/GenBank/DDBJ whole genome shotgun (WGS) entry which is preliminary data.</text>
</comment>
<proteinExistence type="predicted"/>
<gene>
    <name evidence="1" type="ORF">CEXT_283161</name>
</gene>
<dbReference type="AlphaFoldDB" id="A0AAV4UTW8"/>
<evidence type="ECO:0000313" key="2">
    <source>
        <dbReference type="Proteomes" id="UP001054945"/>
    </source>
</evidence>
<evidence type="ECO:0000313" key="1">
    <source>
        <dbReference type="EMBL" id="GIY61209.1"/>
    </source>
</evidence>
<name>A0AAV4UTW8_CAEEX</name>
<reference evidence="1 2" key="1">
    <citation type="submission" date="2021-06" db="EMBL/GenBank/DDBJ databases">
        <title>Caerostris extrusa draft genome.</title>
        <authorList>
            <person name="Kono N."/>
            <person name="Arakawa K."/>
        </authorList>
    </citation>
    <scope>NUCLEOTIDE SEQUENCE [LARGE SCALE GENOMIC DNA]</scope>
</reference>
<sequence>MLGFRFSNGQMNKRHFEVLLPTFADILYLLLRLRHGNKIDCQRTLWLSIFLRDKCCVCLNEQTTFGGATIDISAAVYSAVWLILLCRNNYDFYVIISLSFVLSTEQMLHLTF</sequence>
<accession>A0AAV4UTW8</accession>
<dbReference type="Proteomes" id="UP001054945">
    <property type="component" value="Unassembled WGS sequence"/>
</dbReference>
<keyword evidence="2" id="KW-1185">Reference proteome</keyword>
<protein>
    <submittedName>
        <fullName evidence="1">Uncharacterized protein</fullName>
    </submittedName>
</protein>
<organism evidence="1 2">
    <name type="scientific">Caerostris extrusa</name>
    <name type="common">Bark spider</name>
    <name type="synonym">Caerostris bankana</name>
    <dbReference type="NCBI Taxonomy" id="172846"/>
    <lineage>
        <taxon>Eukaryota</taxon>
        <taxon>Metazoa</taxon>
        <taxon>Ecdysozoa</taxon>
        <taxon>Arthropoda</taxon>
        <taxon>Chelicerata</taxon>
        <taxon>Arachnida</taxon>
        <taxon>Araneae</taxon>
        <taxon>Araneomorphae</taxon>
        <taxon>Entelegynae</taxon>
        <taxon>Araneoidea</taxon>
        <taxon>Araneidae</taxon>
        <taxon>Caerostris</taxon>
    </lineage>
</organism>